<evidence type="ECO:0000256" key="3">
    <source>
        <dbReference type="ARBA" id="ARBA00022630"/>
    </source>
</evidence>
<reference evidence="9" key="1">
    <citation type="journal article" date="2014" name="Genome Announc.">
        <title>Complete Genome Sequence of Campylobacter iguaniorum Strain 1485ET, Isolated from a Bearded Dragon (Pogona vitticeps).</title>
        <authorList>
            <person name="Gilbert M.J."/>
            <person name="Miller W.G."/>
            <person name="Yee E."/>
            <person name="Kik M."/>
            <person name="Wagenaar J.A."/>
            <person name="Duim B."/>
        </authorList>
    </citation>
    <scope>NUCLEOTIDE SEQUENCE [LARGE SCALE GENOMIC DNA]</scope>
    <source>
        <strain evidence="9">1485E</strain>
    </source>
</reference>
<evidence type="ECO:0000256" key="4">
    <source>
        <dbReference type="ARBA" id="ARBA00022643"/>
    </source>
</evidence>
<organism evidence="8 9">
    <name type="scientific">Campylobacter iguaniorum</name>
    <dbReference type="NCBI Taxonomy" id="1244531"/>
    <lineage>
        <taxon>Bacteria</taxon>
        <taxon>Pseudomonadati</taxon>
        <taxon>Campylobacterota</taxon>
        <taxon>Epsilonproteobacteria</taxon>
        <taxon>Campylobacterales</taxon>
        <taxon>Campylobacteraceae</taxon>
        <taxon>Campylobacter</taxon>
    </lineage>
</organism>
<dbReference type="OrthoDB" id="9809288at2"/>
<dbReference type="EMBL" id="CP009043">
    <property type="protein sequence ID" value="AII14226.1"/>
    <property type="molecule type" value="Genomic_DNA"/>
</dbReference>
<dbReference type="InterPro" id="IPR033878">
    <property type="entry name" value="NfsB-like"/>
</dbReference>
<sequence length="206" mass="23795">MEFKEALTFRHACKVFDENKKISKDEFGEILEAGRLAPSAMNMQNWEFEIIKDKELLSKVKKACWDQIQITSASELMVIYAKISELKNDEYIKKIVALKCKSKEDQEAYFNKVKAFIKNNVGDSDEQIYGWSRAQCYLAVQNMMMQAAVLGIDSCPLEGFVESELNKVLEINPKEKRVAILLAFGYKIKPTTPKFRLNLDEIVKYR</sequence>
<dbReference type="InterPro" id="IPR029479">
    <property type="entry name" value="Nitroreductase"/>
</dbReference>
<keyword evidence="9" id="KW-1185">Reference proteome</keyword>
<evidence type="ECO:0000313" key="8">
    <source>
        <dbReference type="EMBL" id="AII14226.1"/>
    </source>
</evidence>
<dbReference type="eggNOG" id="COG0778">
    <property type="taxonomic scope" value="Bacteria"/>
</dbReference>
<comment type="cofactor">
    <cofactor evidence="1">
        <name>FMN</name>
        <dbReference type="ChEBI" id="CHEBI:58210"/>
    </cofactor>
</comment>
<dbReference type="PANTHER" id="PTHR43673">
    <property type="entry name" value="NAD(P)H NITROREDUCTASE YDGI-RELATED"/>
    <property type="match status" value="1"/>
</dbReference>
<feature type="domain" description="Nitroreductase" evidence="7">
    <location>
        <begin position="8"/>
        <end position="186"/>
    </location>
</feature>
<keyword evidence="3" id="KW-0285">Flavoprotein</keyword>
<evidence type="ECO:0000256" key="5">
    <source>
        <dbReference type="ARBA" id="ARBA00022857"/>
    </source>
</evidence>
<dbReference type="HOGENOM" id="CLU_070764_4_1_7"/>
<dbReference type="GO" id="GO:0016491">
    <property type="term" value="F:oxidoreductase activity"/>
    <property type="evidence" value="ECO:0007669"/>
    <property type="project" value="UniProtKB-KW"/>
</dbReference>
<keyword evidence="5" id="KW-0521">NADP</keyword>
<evidence type="ECO:0000256" key="1">
    <source>
        <dbReference type="ARBA" id="ARBA00001917"/>
    </source>
</evidence>
<protein>
    <submittedName>
        <fullName evidence="8">Nitroreductase</fullName>
    </submittedName>
</protein>
<name>A0A076F857_9BACT</name>
<dbReference type="Gene3D" id="3.40.109.10">
    <property type="entry name" value="NADH Oxidase"/>
    <property type="match status" value="1"/>
</dbReference>
<proteinExistence type="inferred from homology"/>
<dbReference type="PANTHER" id="PTHR43673:SF2">
    <property type="entry name" value="NITROREDUCTASE"/>
    <property type="match status" value="1"/>
</dbReference>
<evidence type="ECO:0000259" key="7">
    <source>
        <dbReference type="Pfam" id="PF00881"/>
    </source>
</evidence>
<dbReference type="Proteomes" id="UP000028486">
    <property type="component" value="Chromosome"/>
</dbReference>
<dbReference type="AlphaFoldDB" id="A0A076F857"/>
<dbReference type="CDD" id="cd02149">
    <property type="entry name" value="NfsB-like"/>
    <property type="match status" value="1"/>
</dbReference>
<keyword evidence="6" id="KW-0560">Oxidoreductase</keyword>
<keyword evidence="4" id="KW-0288">FMN</keyword>
<evidence type="ECO:0000313" key="9">
    <source>
        <dbReference type="Proteomes" id="UP000028486"/>
    </source>
</evidence>
<dbReference type="SUPFAM" id="SSF55469">
    <property type="entry name" value="FMN-dependent nitroreductase-like"/>
    <property type="match status" value="1"/>
</dbReference>
<comment type="similarity">
    <text evidence="2">Belongs to the nitroreductase family.</text>
</comment>
<dbReference type="InterPro" id="IPR000415">
    <property type="entry name" value="Nitroreductase-like"/>
</dbReference>
<dbReference type="KEGG" id="caj:CIG1485E_0355"/>
<accession>A0A076F857</accession>
<dbReference type="Pfam" id="PF00881">
    <property type="entry name" value="Nitroreductase"/>
    <property type="match status" value="1"/>
</dbReference>
<dbReference type="RefSeq" id="WP_038453064.1">
    <property type="nucleotide sequence ID" value="NZ_CP009043.1"/>
</dbReference>
<evidence type="ECO:0000256" key="6">
    <source>
        <dbReference type="ARBA" id="ARBA00023002"/>
    </source>
</evidence>
<evidence type="ECO:0000256" key="2">
    <source>
        <dbReference type="ARBA" id="ARBA00007118"/>
    </source>
</evidence>
<dbReference type="PATRIC" id="fig|1244531.5.peg.365"/>
<dbReference type="STRING" id="1244531.CIG2463D_0360"/>
<gene>
    <name evidence="8" type="ORF">CIG1485E_0355</name>
</gene>